<gene>
    <name evidence="2" type="ORF">L201_003230</name>
</gene>
<accession>A0AAX4JSE8</accession>
<reference evidence="2 3" key="1">
    <citation type="submission" date="2024-01" db="EMBL/GenBank/DDBJ databases">
        <title>Comparative genomics of Cryptococcus and Kwoniella reveals pathogenesis evolution and contrasting modes of karyotype evolution via chromosome fusion or intercentromeric recombination.</title>
        <authorList>
            <person name="Coelho M.A."/>
            <person name="David-Palma M."/>
            <person name="Shea T."/>
            <person name="Bowers K."/>
            <person name="McGinley-Smith S."/>
            <person name="Mohammad A.W."/>
            <person name="Gnirke A."/>
            <person name="Yurkov A.M."/>
            <person name="Nowrousian M."/>
            <person name="Sun S."/>
            <person name="Cuomo C.A."/>
            <person name="Heitman J."/>
        </authorList>
    </citation>
    <scope>NUCLEOTIDE SEQUENCE [LARGE SCALE GENOMIC DNA]</scope>
    <source>
        <strain evidence="2 3">CBS 6074</strain>
    </source>
</reference>
<dbReference type="GeneID" id="91093900"/>
<dbReference type="RefSeq" id="XP_066075085.1">
    <property type="nucleotide sequence ID" value="XM_066218988.1"/>
</dbReference>
<dbReference type="PANTHER" id="PTHR31630:SF6">
    <property type="entry name" value="PHYTANOYL-COA DIOXYGENASE-RELATED"/>
    <property type="match status" value="1"/>
</dbReference>
<evidence type="ECO:0000256" key="1">
    <source>
        <dbReference type="SAM" id="MobiDB-lite"/>
    </source>
</evidence>
<proteinExistence type="predicted"/>
<dbReference type="Proteomes" id="UP001355207">
    <property type="component" value="Chromosome 4"/>
</dbReference>
<evidence type="ECO:0008006" key="4">
    <source>
        <dbReference type="Google" id="ProtNLM"/>
    </source>
</evidence>
<dbReference type="Gene3D" id="2.60.120.620">
    <property type="entry name" value="q2cbj1_9rhob like domain"/>
    <property type="match status" value="1"/>
</dbReference>
<dbReference type="AlphaFoldDB" id="A0AAX4JSE8"/>
<feature type="compositionally biased region" description="Low complexity" evidence="1">
    <location>
        <begin position="1"/>
        <end position="15"/>
    </location>
</feature>
<evidence type="ECO:0000313" key="3">
    <source>
        <dbReference type="Proteomes" id="UP001355207"/>
    </source>
</evidence>
<sequence>MSPVATTTTTTTTSTIQGNASNGGGILKLRGHEGDYLPELQSRGWTVVKNAISTEKAKQYEDEAYKWLESFGKGFDKNDRNTWKVKNLPWFAKGGLFNRHGAAHEQWAWDIRSEKGIIDTFAKIWGTDELLVSFDGVNVSLPFKNEDLGDRGAPWPHVDQSPNRKGKECIQGIANLAENGPNDGGLMILDGSFPLYKQYFEEHEHLKPSADGWNWIDSYSYPEETLQWFYDKGCKWKKLEAGPGDLILWDSRTIHYGDAARGDRPRVATYVCYKPAKGISPEKLQERKTAMEEYAGTSHDPINFRLTGTSVYGPLSDDETQIPKQPAVLSDRAKQLAGILSY</sequence>
<organism evidence="2 3">
    <name type="scientific">Kwoniella dendrophila CBS 6074</name>
    <dbReference type="NCBI Taxonomy" id="1295534"/>
    <lineage>
        <taxon>Eukaryota</taxon>
        <taxon>Fungi</taxon>
        <taxon>Dikarya</taxon>
        <taxon>Basidiomycota</taxon>
        <taxon>Agaricomycotina</taxon>
        <taxon>Tremellomycetes</taxon>
        <taxon>Tremellales</taxon>
        <taxon>Cryptococcaceae</taxon>
        <taxon>Kwoniella</taxon>
    </lineage>
</organism>
<name>A0AAX4JSE8_9TREE</name>
<dbReference type="PANTHER" id="PTHR31630">
    <property type="entry name" value="PHYTANOYL-COA DIOXYGENASE-RELATED-RELATED"/>
    <property type="match status" value="1"/>
</dbReference>
<dbReference type="Pfam" id="PF05721">
    <property type="entry name" value="PhyH"/>
    <property type="match status" value="1"/>
</dbReference>
<feature type="region of interest" description="Disordered" evidence="1">
    <location>
        <begin position="1"/>
        <end position="25"/>
    </location>
</feature>
<evidence type="ECO:0000313" key="2">
    <source>
        <dbReference type="EMBL" id="WWC88322.1"/>
    </source>
</evidence>
<keyword evidence="3" id="KW-1185">Reference proteome</keyword>
<dbReference type="InterPro" id="IPR008775">
    <property type="entry name" value="Phytyl_CoA_dOase-like"/>
</dbReference>
<protein>
    <recommendedName>
        <fullName evidence="4">Phytanoyl-CoA dioxygenase</fullName>
    </recommendedName>
</protein>
<dbReference type="EMBL" id="CP144101">
    <property type="protein sequence ID" value="WWC88322.1"/>
    <property type="molecule type" value="Genomic_DNA"/>
</dbReference>
<dbReference type="SUPFAM" id="SSF51197">
    <property type="entry name" value="Clavaminate synthase-like"/>
    <property type="match status" value="1"/>
</dbReference>